<dbReference type="InterPro" id="IPR008927">
    <property type="entry name" value="6-PGluconate_DH-like_C_sf"/>
</dbReference>
<dbReference type="InterPro" id="IPR036291">
    <property type="entry name" value="NAD(P)-bd_dom_sf"/>
</dbReference>
<evidence type="ECO:0000313" key="2">
    <source>
        <dbReference type="EMBL" id="EHB91613.1"/>
    </source>
</evidence>
<comment type="caution">
    <text evidence="2">The sequence shown here is derived from an EMBL/GenBank/DDBJ whole genome shotgun (WGS) entry which is preliminary data.</text>
</comment>
<dbReference type="SUPFAM" id="SSF48179">
    <property type="entry name" value="6-phosphogluconate dehydrogenase C-terminal domain-like"/>
    <property type="match status" value="1"/>
</dbReference>
<keyword evidence="3" id="KW-1185">Reference proteome</keyword>
<protein>
    <recommendedName>
        <fullName evidence="1">DUF2520 domain-containing protein</fullName>
    </recommendedName>
</protein>
<dbReference type="InterPro" id="IPR018931">
    <property type="entry name" value="DUF2520"/>
</dbReference>
<dbReference type="Pfam" id="PF10728">
    <property type="entry name" value="DUF2520"/>
    <property type="match status" value="1"/>
</dbReference>
<dbReference type="HOGENOM" id="CLU_055635_1_1_10"/>
<dbReference type="Gene3D" id="1.10.1040.20">
    <property type="entry name" value="ProC-like, C-terminal domain"/>
    <property type="match status" value="1"/>
</dbReference>
<gene>
    <name evidence="2" type="ORF">HMPREF9450_01662</name>
</gene>
<dbReference type="Proteomes" id="UP000006008">
    <property type="component" value="Unassembled WGS sequence"/>
</dbReference>
<dbReference type="PANTHER" id="PTHR40459:SF1">
    <property type="entry name" value="CONSERVED HYPOTHETICAL ALANINE AND LEUCINE RICH PROTEIN"/>
    <property type="match status" value="1"/>
</dbReference>
<sequence>MKRICLIGSGNVAEAFAVALGGLHPAGRFRLGQIYARNRARGAKLARMAGCDHTDDPAQLVPADIYLISVSDTQIGAIAENLDFGNAIVAHTAGSVSLNVLPDRLSHRGVFYPLQTFTAGRRIDFRQVPLLIEGEHPDTAAALRLLASELSDSVYEVSEQQRAQLHLAAVFACNFTNHMYAIAQELLAEKGLPPQLIGPLISETAAKALGCPSAAAVQTGPARRGDRQTQQKHLGLLEGHPQLQELYQKISTEIWETSKKI</sequence>
<dbReference type="InterPro" id="IPR037108">
    <property type="entry name" value="TM1727-like_C_sf"/>
</dbReference>
<dbReference type="SUPFAM" id="SSF51735">
    <property type="entry name" value="NAD(P)-binding Rossmann-fold domains"/>
    <property type="match status" value="1"/>
</dbReference>
<evidence type="ECO:0000259" key="1">
    <source>
        <dbReference type="Pfam" id="PF10728"/>
    </source>
</evidence>
<dbReference type="AlphaFoldDB" id="G5HAJ7"/>
<dbReference type="EMBL" id="ADLD01000013">
    <property type="protein sequence ID" value="EHB91613.1"/>
    <property type="molecule type" value="Genomic_DNA"/>
</dbReference>
<organism evidence="2 3">
    <name type="scientific">Alistipes indistinctus YIT 12060</name>
    <dbReference type="NCBI Taxonomy" id="742725"/>
    <lineage>
        <taxon>Bacteria</taxon>
        <taxon>Pseudomonadati</taxon>
        <taxon>Bacteroidota</taxon>
        <taxon>Bacteroidia</taxon>
        <taxon>Bacteroidales</taxon>
        <taxon>Rikenellaceae</taxon>
        <taxon>Alistipes</taxon>
    </lineage>
</organism>
<accession>G5HAJ7</accession>
<dbReference type="eggNOG" id="COG5495">
    <property type="taxonomic scope" value="Bacteria"/>
</dbReference>
<feature type="domain" description="DUF2520" evidence="1">
    <location>
        <begin position="129"/>
        <end position="253"/>
    </location>
</feature>
<dbReference type="STRING" id="742725.HMPREF9450_01662"/>
<reference evidence="2 3" key="1">
    <citation type="submission" date="2011-08" db="EMBL/GenBank/DDBJ databases">
        <title>The Genome Sequence of Alistipes indistinctus YIT 12060.</title>
        <authorList>
            <consortium name="The Broad Institute Genome Sequencing Platform"/>
            <person name="Earl A."/>
            <person name="Ward D."/>
            <person name="Feldgarden M."/>
            <person name="Gevers D."/>
            <person name="Morotomi M."/>
            <person name="Young S.K."/>
            <person name="Zeng Q."/>
            <person name="Gargeya S."/>
            <person name="Fitzgerald M."/>
            <person name="Haas B."/>
            <person name="Abouelleil A."/>
            <person name="Alvarado L."/>
            <person name="Arachchi H.M."/>
            <person name="Berlin A."/>
            <person name="Brown A."/>
            <person name="Chapman S.B."/>
            <person name="Chen Z."/>
            <person name="Dunbar C."/>
            <person name="Freedman E."/>
            <person name="Gearin G."/>
            <person name="Gellesch M."/>
            <person name="Goldberg J."/>
            <person name="Griggs A."/>
            <person name="Gujja S."/>
            <person name="Heiman D."/>
            <person name="Howarth C."/>
            <person name="Larson L."/>
            <person name="Lui A."/>
            <person name="MacDonald P.J.P."/>
            <person name="Montmayeur A."/>
            <person name="Murphy C."/>
            <person name="Neiman D."/>
            <person name="Pearson M."/>
            <person name="Priest M."/>
            <person name="Roberts A."/>
            <person name="Saif S."/>
            <person name="Shea T."/>
            <person name="Shenoy N."/>
            <person name="Sisk P."/>
            <person name="Stolte C."/>
            <person name="Sykes S."/>
            <person name="Wortman J."/>
            <person name="Nusbaum C."/>
            <person name="Birren B."/>
        </authorList>
    </citation>
    <scope>NUCLEOTIDE SEQUENCE [LARGE SCALE GENOMIC DNA]</scope>
    <source>
        <strain evidence="2 3">YIT 12060</strain>
    </source>
</reference>
<dbReference type="PANTHER" id="PTHR40459">
    <property type="entry name" value="CONSERVED HYPOTHETICAL ALANINE AND LEUCINE RICH PROTEIN"/>
    <property type="match status" value="1"/>
</dbReference>
<dbReference type="GeneID" id="92815307"/>
<proteinExistence type="predicted"/>
<dbReference type="OrthoDB" id="9810755at2"/>
<dbReference type="Gene3D" id="3.40.50.720">
    <property type="entry name" value="NAD(P)-binding Rossmann-like Domain"/>
    <property type="match status" value="1"/>
</dbReference>
<evidence type="ECO:0000313" key="3">
    <source>
        <dbReference type="Proteomes" id="UP000006008"/>
    </source>
</evidence>
<dbReference type="RefSeq" id="WP_009134468.1">
    <property type="nucleotide sequence ID" value="NZ_CP102250.1"/>
</dbReference>
<name>G5HAJ7_9BACT</name>
<dbReference type="PATRIC" id="fig|742725.3.peg.1756"/>